<sequence length="153" mass="17749">MNIFLFLATFITSRRGKKMIRFNGYNFNQVRARGARIRWACSTHHRFGCKAAIRTIDDIIVAVNENHEHKALRYVLSQRGRRMIQVNGFTYSLLPSKSRKKRWRCSTHSPNGCHAHVFTLDDLVIAVNGIHEHRPQNVSLNKVLFCDDTSVLR</sequence>
<protein>
    <submittedName>
        <fullName evidence="1">Uncharacterized protein</fullName>
    </submittedName>
</protein>
<reference evidence="1" key="1">
    <citation type="submission" date="2023-03" db="EMBL/GenBank/DDBJ databases">
        <title>Chromosome-level genomes of two armyworms, Mythimna separata and Mythimna loreyi, provide insights into the biosynthesis and reception of sex pheromones.</title>
        <authorList>
            <person name="Zhao H."/>
        </authorList>
    </citation>
    <scope>NUCLEOTIDE SEQUENCE</scope>
    <source>
        <strain evidence="1">BeijingLab</strain>
    </source>
</reference>
<evidence type="ECO:0000313" key="2">
    <source>
        <dbReference type="Proteomes" id="UP001231649"/>
    </source>
</evidence>
<proteinExistence type="predicted"/>
<keyword evidence="2" id="KW-1185">Reference proteome</keyword>
<evidence type="ECO:0000313" key="1">
    <source>
        <dbReference type="EMBL" id="KAJ8724548.1"/>
    </source>
</evidence>
<comment type="caution">
    <text evidence="1">The sequence shown here is derived from an EMBL/GenBank/DDBJ whole genome shotgun (WGS) entry which is preliminary data.</text>
</comment>
<dbReference type="Proteomes" id="UP001231649">
    <property type="component" value="Chromosome 8"/>
</dbReference>
<gene>
    <name evidence="1" type="ORF">PYW08_016022</name>
</gene>
<name>A0ACC2QSY0_9NEOP</name>
<accession>A0ACC2QSY0</accession>
<organism evidence="1 2">
    <name type="scientific">Mythimna loreyi</name>
    <dbReference type="NCBI Taxonomy" id="667449"/>
    <lineage>
        <taxon>Eukaryota</taxon>
        <taxon>Metazoa</taxon>
        <taxon>Ecdysozoa</taxon>
        <taxon>Arthropoda</taxon>
        <taxon>Hexapoda</taxon>
        <taxon>Insecta</taxon>
        <taxon>Pterygota</taxon>
        <taxon>Neoptera</taxon>
        <taxon>Endopterygota</taxon>
        <taxon>Lepidoptera</taxon>
        <taxon>Glossata</taxon>
        <taxon>Ditrysia</taxon>
        <taxon>Noctuoidea</taxon>
        <taxon>Noctuidae</taxon>
        <taxon>Noctuinae</taxon>
        <taxon>Hadenini</taxon>
        <taxon>Mythimna</taxon>
    </lineage>
</organism>
<dbReference type="EMBL" id="CM056784">
    <property type="protein sequence ID" value="KAJ8724548.1"/>
    <property type="molecule type" value="Genomic_DNA"/>
</dbReference>